<protein>
    <recommendedName>
        <fullName evidence="24">Intraflagellar transport protein 81 homolog</fullName>
    </recommendedName>
    <alternativeName>
        <fullName evidence="25">Carnitine deficiency-associated protein expressed in ventricle 1</fullName>
    </alternativeName>
</protein>
<dbReference type="Gene3D" id="1.25.40.10">
    <property type="entry name" value="Tetratricopeptide repeat domain"/>
    <property type="match status" value="1"/>
</dbReference>
<reference evidence="27" key="1">
    <citation type="journal article" date="2021" name="Mol. Ecol. Resour.">
        <title>Apolygus lucorum genome provides insights into omnivorousness and mesophyll feeding.</title>
        <authorList>
            <person name="Liu Y."/>
            <person name="Liu H."/>
            <person name="Wang H."/>
            <person name="Huang T."/>
            <person name="Liu B."/>
            <person name="Yang B."/>
            <person name="Yin L."/>
            <person name="Li B."/>
            <person name="Zhang Y."/>
            <person name="Zhang S."/>
            <person name="Jiang F."/>
            <person name="Zhang X."/>
            <person name="Ren Y."/>
            <person name="Wang B."/>
            <person name="Wang S."/>
            <person name="Lu Y."/>
            <person name="Wu K."/>
            <person name="Fan W."/>
            <person name="Wang G."/>
        </authorList>
    </citation>
    <scope>NUCLEOTIDE SEQUENCE</scope>
    <source>
        <strain evidence="27">12Hb</strain>
    </source>
</reference>
<dbReference type="InterPro" id="IPR028058">
    <property type="entry name" value="Fis1_TPR_N"/>
</dbReference>
<dbReference type="InterPro" id="IPR033745">
    <property type="entry name" value="Fis1_cytosol"/>
</dbReference>
<dbReference type="Proteomes" id="UP000466442">
    <property type="component" value="Unassembled WGS sequence"/>
</dbReference>
<evidence type="ECO:0000256" key="24">
    <source>
        <dbReference type="ARBA" id="ARBA00073058"/>
    </source>
</evidence>
<keyword evidence="12" id="KW-0744">Spermatogenesis</keyword>
<evidence type="ECO:0000256" key="16">
    <source>
        <dbReference type="ARBA" id="ARBA00023069"/>
    </source>
</evidence>
<dbReference type="OrthoDB" id="276029at2759"/>
<keyword evidence="15" id="KW-0175">Coiled coil</keyword>
<dbReference type="InterPro" id="IPR029600">
    <property type="entry name" value="IFT81"/>
</dbReference>
<keyword evidence="21" id="KW-0966">Cell projection</keyword>
<evidence type="ECO:0000256" key="17">
    <source>
        <dbReference type="ARBA" id="ARBA00023128"/>
    </source>
</evidence>
<dbReference type="GO" id="GO:0006915">
    <property type="term" value="P:apoptotic process"/>
    <property type="evidence" value="ECO:0007669"/>
    <property type="project" value="UniProtKB-KW"/>
</dbReference>
<evidence type="ECO:0000313" key="28">
    <source>
        <dbReference type="Proteomes" id="UP000466442"/>
    </source>
</evidence>
<keyword evidence="18" id="KW-0472">Membrane</keyword>
<dbReference type="AlphaFoldDB" id="A0A6A4KBP2"/>
<dbReference type="FunFam" id="1.10.418.70:FF:000001">
    <property type="entry name" value="Intraflagellar transport protein 81 homolog"/>
    <property type="match status" value="1"/>
</dbReference>
<comment type="caution">
    <text evidence="27">The sequence shown here is derived from an EMBL/GenBank/DDBJ whole genome shotgun (WGS) entry which is preliminary data.</text>
</comment>
<dbReference type="PANTHER" id="PTHR15614">
    <property type="entry name" value="INTRAFLAGELLAR TRANSPORT PROTEIN 81 HOMOLOG"/>
    <property type="match status" value="1"/>
</dbReference>
<evidence type="ECO:0000256" key="23">
    <source>
        <dbReference type="ARBA" id="ARBA00055755"/>
    </source>
</evidence>
<evidence type="ECO:0000256" key="11">
    <source>
        <dbReference type="ARBA" id="ARBA00022794"/>
    </source>
</evidence>
<evidence type="ECO:0000256" key="10">
    <source>
        <dbReference type="ARBA" id="ARBA00022787"/>
    </source>
</evidence>
<evidence type="ECO:0000256" key="12">
    <source>
        <dbReference type="ARBA" id="ARBA00022871"/>
    </source>
</evidence>
<dbReference type="EMBL" id="WIXP02000002">
    <property type="protein sequence ID" value="KAF6214623.1"/>
    <property type="molecule type" value="Genomic_DNA"/>
</dbReference>
<evidence type="ECO:0000256" key="21">
    <source>
        <dbReference type="ARBA" id="ARBA00023273"/>
    </source>
</evidence>
<keyword evidence="19" id="KW-0576">Peroxisome</keyword>
<sequence length="791" mass="90445">MEEILDEVASIEDLKKYETIYYKEIDANNVKKESTFNYAWCLVRSKYASDIRKGICLLENLFKEGTEKERRDYVYFLAIGFAKIKEYPKALEYVRTFLALEPGNQQVQNLEVVIKKRMEKDGLKGIAIVGGGAVVAGALVGLGMMLSFNTMSEKIKYIISQLNKPPFKKSYNLISFDSISPEELLQVLNDVLAEIDPSNQADVKAEEPEETAVRLLSMLRVLKYDPGSDPVGFRQGLVQGEKAVIHPILEWLLRSTDDLKKRAYLARFLVKVEIPVEMLGDPEIGTAYEQYEQLIDEFKITHKEFTSLQARGVSAQELRTDIDAMENEKQIVNKKIERASRKLEVVENKESYLEAARGLRLERERQKELASQRANEVELLQELQQTSARLTQQLSELRAASKGTTPEGLVRSLEEEVKMNEYISTEKLPKEIEAKRKEVEILSRVANAPPPSQETLEHLRRQIERVSQEVSELAQRGLAAKEGAEDNLAPYRQQAQIMARRKEEMADEFAQVKSRLDDLHQELKAREGSNTSERPLSEKEYKEYLSKLKVRSTLYKAKKAQISALVAEAGILARTIDVLNQYREAIPSVDTFEALTDSDLDTIPKDEMMQRINIINNQITAHKTSMTPKLQELRACREKYNEVLEEYTDRKRTYDSKAATLEASIAKLEQEVKEMMKEEEANQSQAAIYEARTDIIKTILLRAEEEARNAGDKPSFKALLEAKISECEKLNSLLRQEQQEVRVETERKTTQRSLWINLEALLKCKEECIESEKQNAGIIKRAKGTETLVLQ</sequence>
<evidence type="ECO:0000256" key="18">
    <source>
        <dbReference type="ARBA" id="ARBA00023136"/>
    </source>
</evidence>
<keyword evidence="17" id="KW-0496">Mitochondrion</keyword>
<evidence type="ECO:0000256" key="1">
    <source>
        <dbReference type="ARBA" id="ARBA00004120"/>
    </source>
</evidence>
<evidence type="ECO:0000256" key="15">
    <source>
        <dbReference type="ARBA" id="ARBA00023054"/>
    </source>
</evidence>
<dbReference type="GO" id="GO:0005778">
    <property type="term" value="C:peroxisomal membrane"/>
    <property type="evidence" value="ECO:0007669"/>
    <property type="project" value="UniProtKB-SubCell"/>
</dbReference>
<comment type="function">
    <text evidence="23">Component of the intraflagellar transport (IFT) complex B: together with IFT74, forms a tubulin-binding module that specifically mediates transport of tubulin within the cilium. Binds tubulin via its CH (calponin-homology)-like region. Required for ciliogenesis. Required for proper regulation of SHH signaling. Plays an important role during spermatogenesis by modulating the assembly and elongation of the sperm flagella.</text>
</comment>
<dbReference type="GO" id="GO:0060271">
    <property type="term" value="P:cilium assembly"/>
    <property type="evidence" value="ECO:0007669"/>
    <property type="project" value="InterPro"/>
</dbReference>
<keyword evidence="7" id="KW-0812">Transmembrane</keyword>
<evidence type="ECO:0000256" key="3">
    <source>
        <dbReference type="ARBA" id="ARBA00004572"/>
    </source>
</evidence>
<evidence type="ECO:0000256" key="20">
    <source>
        <dbReference type="ARBA" id="ARBA00023212"/>
    </source>
</evidence>
<keyword evidence="6" id="KW-0597">Phosphoprotein</keyword>
<dbReference type="GO" id="GO:0042073">
    <property type="term" value="P:intraciliary transport"/>
    <property type="evidence" value="ECO:0007669"/>
    <property type="project" value="InterPro"/>
</dbReference>
<dbReference type="GO" id="GO:0030992">
    <property type="term" value="C:intraciliary transport particle B"/>
    <property type="evidence" value="ECO:0007669"/>
    <property type="project" value="InterPro"/>
</dbReference>
<name>A0A6A4KBP2_APOLU</name>
<evidence type="ECO:0000313" key="27">
    <source>
        <dbReference type="EMBL" id="KAF6214623.1"/>
    </source>
</evidence>
<keyword evidence="11" id="KW-0970">Cilium biogenesis/degradation</keyword>
<dbReference type="Pfam" id="PF14853">
    <property type="entry name" value="Fis1_TPR_C"/>
    <property type="match status" value="1"/>
</dbReference>
<dbReference type="GO" id="GO:0005741">
    <property type="term" value="C:mitochondrial outer membrane"/>
    <property type="evidence" value="ECO:0007669"/>
    <property type="project" value="UniProtKB-SubCell"/>
</dbReference>
<dbReference type="PANTHER" id="PTHR15614:SF2">
    <property type="entry name" value="INTRAFLAGELLAR TRANSPORT PROTEIN 81 HOMOLOG"/>
    <property type="match status" value="1"/>
</dbReference>
<keyword evidence="13" id="KW-1133">Transmembrane helix</keyword>
<dbReference type="InterPro" id="IPR043016">
    <property type="entry name" value="IFT81_N_sf"/>
</dbReference>
<keyword evidence="28" id="KW-1185">Reference proteome</keyword>
<keyword evidence="20" id="KW-0206">Cytoskeleton</keyword>
<feature type="domain" description="IFT81 calponin homology" evidence="26">
    <location>
        <begin position="153"/>
        <end position="273"/>
    </location>
</feature>
<evidence type="ECO:0000256" key="5">
    <source>
        <dbReference type="ARBA" id="ARBA00022490"/>
    </source>
</evidence>
<dbReference type="InterPro" id="IPR028061">
    <property type="entry name" value="Fis1_TPR_C"/>
</dbReference>
<keyword evidence="10" id="KW-1000">Mitochondrion outer membrane</keyword>
<dbReference type="GO" id="GO:0030154">
    <property type="term" value="P:cell differentiation"/>
    <property type="evidence" value="ECO:0007669"/>
    <property type="project" value="UniProtKB-KW"/>
</dbReference>
<dbReference type="GO" id="GO:0015631">
    <property type="term" value="F:tubulin binding"/>
    <property type="evidence" value="ECO:0007669"/>
    <property type="project" value="InterPro"/>
</dbReference>
<keyword evidence="8" id="KW-0053">Apoptosis</keyword>
<keyword evidence="14" id="KW-0007">Acetylation</keyword>
<dbReference type="InterPro" id="IPR011990">
    <property type="entry name" value="TPR-like_helical_dom_sf"/>
</dbReference>
<keyword evidence="9" id="KW-0221">Differentiation</keyword>
<dbReference type="CDD" id="cd12212">
    <property type="entry name" value="Fis1"/>
    <property type="match status" value="1"/>
</dbReference>
<evidence type="ECO:0000256" key="9">
    <source>
        <dbReference type="ARBA" id="ARBA00022782"/>
    </source>
</evidence>
<dbReference type="Pfam" id="PF14852">
    <property type="entry name" value="Fis1_TPR_N"/>
    <property type="match status" value="1"/>
</dbReference>
<dbReference type="Pfam" id="PF18383">
    <property type="entry name" value="IFT81_CH"/>
    <property type="match status" value="1"/>
</dbReference>
<evidence type="ECO:0000256" key="4">
    <source>
        <dbReference type="ARBA" id="ARBA00008937"/>
    </source>
</evidence>
<evidence type="ECO:0000256" key="13">
    <source>
        <dbReference type="ARBA" id="ARBA00022989"/>
    </source>
</evidence>
<evidence type="ECO:0000256" key="8">
    <source>
        <dbReference type="ARBA" id="ARBA00022703"/>
    </source>
</evidence>
<evidence type="ECO:0000259" key="26">
    <source>
        <dbReference type="Pfam" id="PF18383"/>
    </source>
</evidence>
<gene>
    <name evidence="27" type="ORF">GE061_009366</name>
</gene>
<dbReference type="FunFam" id="1.25.40.10:FF:000147">
    <property type="entry name" value="Mitochondrial fission 1 protein"/>
    <property type="match status" value="1"/>
</dbReference>
<dbReference type="GO" id="GO:0036064">
    <property type="term" value="C:ciliary basal body"/>
    <property type="evidence" value="ECO:0007669"/>
    <property type="project" value="TreeGrafter"/>
</dbReference>
<comment type="similarity">
    <text evidence="4">Belongs to the FIS1 family.</text>
</comment>
<organism evidence="27 28">
    <name type="scientific">Apolygus lucorum</name>
    <name type="common">Small green plant bug</name>
    <name type="synonym">Lygocoris lucorum</name>
    <dbReference type="NCBI Taxonomy" id="248454"/>
    <lineage>
        <taxon>Eukaryota</taxon>
        <taxon>Metazoa</taxon>
        <taxon>Ecdysozoa</taxon>
        <taxon>Arthropoda</taxon>
        <taxon>Hexapoda</taxon>
        <taxon>Insecta</taxon>
        <taxon>Pterygota</taxon>
        <taxon>Neoptera</taxon>
        <taxon>Paraneoptera</taxon>
        <taxon>Hemiptera</taxon>
        <taxon>Heteroptera</taxon>
        <taxon>Panheteroptera</taxon>
        <taxon>Cimicomorpha</taxon>
        <taxon>Miridae</taxon>
        <taxon>Mirini</taxon>
        <taxon>Apolygus</taxon>
    </lineage>
</organism>
<evidence type="ECO:0000256" key="2">
    <source>
        <dbReference type="ARBA" id="ARBA00004549"/>
    </source>
</evidence>
<keyword evidence="16" id="KW-0969">Cilium</keyword>
<evidence type="ECO:0000256" key="7">
    <source>
        <dbReference type="ARBA" id="ARBA00022692"/>
    </source>
</evidence>
<comment type="similarity">
    <text evidence="22">Belongs to the IFT81 family.</text>
</comment>
<proteinExistence type="inferred from homology"/>
<evidence type="ECO:0000256" key="22">
    <source>
        <dbReference type="ARBA" id="ARBA00043983"/>
    </source>
</evidence>
<keyword evidence="5" id="KW-0963">Cytoplasm</keyword>
<evidence type="ECO:0000256" key="14">
    <source>
        <dbReference type="ARBA" id="ARBA00022990"/>
    </source>
</evidence>
<evidence type="ECO:0000256" key="25">
    <source>
        <dbReference type="ARBA" id="ARBA00079903"/>
    </source>
</evidence>
<evidence type="ECO:0000256" key="6">
    <source>
        <dbReference type="ARBA" id="ARBA00022553"/>
    </source>
</evidence>
<dbReference type="GO" id="GO:0007283">
    <property type="term" value="P:spermatogenesis"/>
    <property type="evidence" value="ECO:0007669"/>
    <property type="project" value="UniProtKB-KW"/>
</dbReference>
<evidence type="ECO:0000256" key="19">
    <source>
        <dbReference type="ARBA" id="ARBA00023140"/>
    </source>
</evidence>
<dbReference type="SUPFAM" id="SSF48452">
    <property type="entry name" value="TPR-like"/>
    <property type="match status" value="1"/>
</dbReference>
<dbReference type="InterPro" id="IPR041146">
    <property type="entry name" value="IFT81_CH"/>
</dbReference>
<comment type="subcellular location">
    <subcellularLocation>
        <location evidence="1">Cytoplasm</location>
        <location evidence="1">Cytoskeleton</location>
        <location evidence="1">Cilium basal body</location>
    </subcellularLocation>
    <subcellularLocation>
        <location evidence="3">Mitochondrion outer membrane</location>
        <topology evidence="3">Single-pass membrane protein</topology>
    </subcellularLocation>
    <subcellularLocation>
        <location evidence="2">Peroxisome membrane</location>
        <topology evidence="2">Single-pass membrane protein</topology>
    </subcellularLocation>
</comment>
<accession>A0A6A4KBP2</accession>
<dbReference type="Gene3D" id="1.10.418.70">
    <property type="entry name" value="Intraflagellar transport protein 81, N-terminal domain"/>
    <property type="match status" value="1"/>
</dbReference>